<keyword evidence="1" id="KW-0482">Metalloprotease</keyword>
<sequence length="127" mass="14253">MKSAAPLTLFVLVSLRAAHSAPVPELTLQDEHLAENYLKRFFNLTEEAGPVSRRGLSPIVKKLSEMQRFFGLHITGSLDNDTVALMKKPRCGVPDGKIARYSTFGGDLKWKKNSLTYRYRSDSQVQV</sequence>
<dbReference type="GO" id="GO:0030198">
    <property type="term" value="P:extracellular matrix organization"/>
    <property type="evidence" value="ECO:0007669"/>
    <property type="project" value="TreeGrafter"/>
</dbReference>
<keyword evidence="1" id="KW-0645">Protease</keyword>
<dbReference type="InterPro" id="IPR036365">
    <property type="entry name" value="PGBD-like_sf"/>
</dbReference>
<dbReference type="PANTHER" id="PTHR10201">
    <property type="entry name" value="MATRIX METALLOPROTEINASE"/>
    <property type="match status" value="1"/>
</dbReference>
<feature type="signal peptide" evidence="2">
    <location>
        <begin position="1"/>
        <end position="20"/>
    </location>
</feature>
<evidence type="ECO:0000256" key="1">
    <source>
        <dbReference type="ARBA" id="ARBA00023049"/>
    </source>
</evidence>
<evidence type="ECO:0000256" key="2">
    <source>
        <dbReference type="SAM" id="SignalP"/>
    </source>
</evidence>
<keyword evidence="1" id="KW-0378">Hydrolase</keyword>
<feature type="domain" description="Peptidoglycan binding-like" evidence="3">
    <location>
        <begin position="34"/>
        <end position="86"/>
    </location>
</feature>
<dbReference type="GO" id="GO:0004222">
    <property type="term" value="F:metalloendopeptidase activity"/>
    <property type="evidence" value="ECO:0007669"/>
    <property type="project" value="TreeGrafter"/>
</dbReference>
<dbReference type="AlphaFoldDB" id="A0AAV2J2M6"/>
<dbReference type="GO" id="GO:0030574">
    <property type="term" value="P:collagen catabolic process"/>
    <property type="evidence" value="ECO:0007669"/>
    <property type="project" value="TreeGrafter"/>
</dbReference>
<dbReference type="Pfam" id="PF01471">
    <property type="entry name" value="PG_binding_1"/>
    <property type="match status" value="1"/>
</dbReference>
<protein>
    <recommendedName>
        <fullName evidence="3">Peptidoglycan binding-like domain-containing protein</fullName>
    </recommendedName>
</protein>
<name>A0AAV2J2M6_KNICA</name>
<proteinExistence type="predicted"/>
<evidence type="ECO:0000313" key="5">
    <source>
        <dbReference type="Proteomes" id="UP001497482"/>
    </source>
</evidence>
<dbReference type="Gene3D" id="3.40.390.10">
    <property type="entry name" value="Collagenase (Catalytic Domain)"/>
    <property type="match status" value="1"/>
</dbReference>
<dbReference type="PANTHER" id="PTHR10201:SF151">
    <property type="entry name" value="INTERSTITIAL COLLAGENASE"/>
    <property type="match status" value="1"/>
</dbReference>
<reference evidence="4 5" key="1">
    <citation type="submission" date="2024-04" db="EMBL/GenBank/DDBJ databases">
        <authorList>
            <person name="Waldvogel A.-M."/>
            <person name="Schoenle A."/>
        </authorList>
    </citation>
    <scope>NUCLEOTIDE SEQUENCE [LARGE SCALE GENOMIC DNA]</scope>
</reference>
<dbReference type="SUPFAM" id="SSF47090">
    <property type="entry name" value="PGBD-like"/>
    <property type="match status" value="1"/>
</dbReference>
<dbReference type="InterPro" id="IPR002477">
    <property type="entry name" value="Peptidoglycan-bd-like"/>
</dbReference>
<organism evidence="4 5">
    <name type="scientific">Knipowitschia caucasica</name>
    <name type="common">Caucasian dwarf goby</name>
    <name type="synonym">Pomatoschistus caucasicus</name>
    <dbReference type="NCBI Taxonomy" id="637954"/>
    <lineage>
        <taxon>Eukaryota</taxon>
        <taxon>Metazoa</taxon>
        <taxon>Chordata</taxon>
        <taxon>Craniata</taxon>
        <taxon>Vertebrata</taxon>
        <taxon>Euteleostomi</taxon>
        <taxon>Actinopterygii</taxon>
        <taxon>Neopterygii</taxon>
        <taxon>Teleostei</taxon>
        <taxon>Neoteleostei</taxon>
        <taxon>Acanthomorphata</taxon>
        <taxon>Gobiaria</taxon>
        <taxon>Gobiiformes</taxon>
        <taxon>Gobioidei</taxon>
        <taxon>Gobiidae</taxon>
        <taxon>Gobiinae</taxon>
        <taxon>Knipowitschia</taxon>
    </lineage>
</organism>
<keyword evidence="2" id="KW-0732">Signal</keyword>
<dbReference type="InterPro" id="IPR024079">
    <property type="entry name" value="MetalloPept_cat_dom_sf"/>
</dbReference>
<keyword evidence="5" id="KW-1185">Reference proteome</keyword>
<accession>A0AAV2J2M6</accession>
<dbReference type="Proteomes" id="UP001497482">
    <property type="component" value="Chromosome 10"/>
</dbReference>
<feature type="chain" id="PRO_5043774510" description="Peptidoglycan binding-like domain-containing protein" evidence="2">
    <location>
        <begin position="21"/>
        <end position="127"/>
    </location>
</feature>
<dbReference type="EMBL" id="OZ035832">
    <property type="protein sequence ID" value="CAL1571906.1"/>
    <property type="molecule type" value="Genomic_DNA"/>
</dbReference>
<evidence type="ECO:0000313" key="4">
    <source>
        <dbReference type="EMBL" id="CAL1571906.1"/>
    </source>
</evidence>
<gene>
    <name evidence="4" type="ORF">KC01_LOCUS3970</name>
</gene>
<evidence type="ECO:0000259" key="3">
    <source>
        <dbReference type="Pfam" id="PF01471"/>
    </source>
</evidence>